<comment type="caution">
    <text evidence="4">The sequence shown here is derived from an EMBL/GenBank/DDBJ whole genome shotgun (WGS) entry which is preliminary data.</text>
</comment>
<reference evidence="4" key="1">
    <citation type="submission" date="2021-07" db="EMBL/GenBank/DDBJ databases">
        <title>New genus and species of the family Alcaligenaceae.</title>
        <authorList>
            <person name="Hahn M.W."/>
        </authorList>
    </citation>
    <scope>NUCLEOTIDE SEQUENCE</scope>
    <source>
        <strain evidence="4">LF4-65</strain>
    </source>
</reference>
<feature type="compositionally biased region" description="Low complexity" evidence="1">
    <location>
        <begin position="216"/>
        <end position="255"/>
    </location>
</feature>
<dbReference type="Gene3D" id="1.10.260.40">
    <property type="entry name" value="lambda repressor-like DNA-binding domains"/>
    <property type="match status" value="1"/>
</dbReference>
<evidence type="ECO:0000313" key="4">
    <source>
        <dbReference type="EMBL" id="MBZ1350943.1"/>
    </source>
</evidence>
<evidence type="ECO:0000313" key="5">
    <source>
        <dbReference type="Proteomes" id="UP000739565"/>
    </source>
</evidence>
<feature type="compositionally biased region" description="Low complexity" evidence="1">
    <location>
        <begin position="183"/>
        <end position="192"/>
    </location>
</feature>
<proteinExistence type="predicted"/>
<evidence type="ECO:0000259" key="3">
    <source>
        <dbReference type="Pfam" id="PF13464"/>
    </source>
</evidence>
<accession>A0A953T219</accession>
<dbReference type="Pfam" id="PF13464">
    <property type="entry name" value="RodZ_C"/>
    <property type="match status" value="1"/>
</dbReference>
<feature type="transmembrane region" description="Helical" evidence="2">
    <location>
        <begin position="130"/>
        <end position="154"/>
    </location>
</feature>
<feature type="domain" description="Cytoskeleton protein RodZ-like C-terminal" evidence="3">
    <location>
        <begin position="272"/>
        <end position="343"/>
    </location>
</feature>
<sequence>METVDQTKDTSELGASMRIELGMLLRQERLKQKKEIGDVAKRLILSPSQVLNLEAGTMESFHHERRYVHALKGYLFYLGLSRDLIVNDKLQQLESASLQSVASSASGVARLYKAGHGPAPIDAYTQRRRIYILAGSIVAITVFVLTVSIAGGFFSSAGDSEVEQRAAPDSEKVAVADTTVVPAPSSAASDSSLQPGPTAVPSTTAQNTATSQGGKASEAASTPASAGTPATSLPLASTTAGPAASSPGVSASQPATGSTADPFANLKSSTLRIAFVGECWASLITTDGRRTERIFQAGQSIDVELDRVTSLTIGNSSQAKLQVGAKPLDLTKSGALTGNVARLNQAILQKLVKQ</sequence>
<feature type="compositionally biased region" description="Polar residues" evidence="1">
    <location>
        <begin position="200"/>
        <end position="214"/>
    </location>
</feature>
<dbReference type="PANTHER" id="PTHR34475:SF1">
    <property type="entry name" value="CYTOSKELETON PROTEIN RODZ"/>
    <property type="match status" value="1"/>
</dbReference>
<evidence type="ECO:0000256" key="2">
    <source>
        <dbReference type="SAM" id="Phobius"/>
    </source>
</evidence>
<dbReference type="InterPro" id="IPR025194">
    <property type="entry name" value="RodZ-like_C"/>
</dbReference>
<keyword evidence="2" id="KW-0812">Transmembrane</keyword>
<dbReference type="AlphaFoldDB" id="A0A953T219"/>
<dbReference type="RefSeq" id="WP_259661345.1">
    <property type="nucleotide sequence ID" value="NZ_JAHXRI010000007.1"/>
</dbReference>
<keyword evidence="5" id="KW-1185">Reference proteome</keyword>
<keyword evidence="2" id="KW-0472">Membrane</keyword>
<gene>
    <name evidence="4" type="ORF">KZZ10_09835</name>
</gene>
<name>A0A953T219_9BURK</name>
<dbReference type="PANTHER" id="PTHR34475">
    <property type="match status" value="1"/>
</dbReference>
<feature type="region of interest" description="Disordered" evidence="1">
    <location>
        <begin position="183"/>
        <end position="258"/>
    </location>
</feature>
<protein>
    <submittedName>
        <fullName evidence="4">DUF4115 domain-containing protein</fullName>
    </submittedName>
</protein>
<dbReference type="EMBL" id="JAHXRI010000007">
    <property type="protein sequence ID" value="MBZ1350943.1"/>
    <property type="molecule type" value="Genomic_DNA"/>
</dbReference>
<evidence type="ECO:0000256" key="1">
    <source>
        <dbReference type="SAM" id="MobiDB-lite"/>
    </source>
</evidence>
<keyword evidence="2" id="KW-1133">Transmembrane helix</keyword>
<dbReference type="InterPro" id="IPR050400">
    <property type="entry name" value="Bact_Cytoskel_RodZ"/>
</dbReference>
<dbReference type="GO" id="GO:0003677">
    <property type="term" value="F:DNA binding"/>
    <property type="evidence" value="ECO:0007669"/>
    <property type="project" value="InterPro"/>
</dbReference>
<organism evidence="4 5">
    <name type="scientific">Zwartia hollandica</name>
    <dbReference type="NCBI Taxonomy" id="324606"/>
    <lineage>
        <taxon>Bacteria</taxon>
        <taxon>Pseudomonadati</taxon>
        <taxon>Pseudomonadota</taxon>
        <taxon>Betaproteobacteria</taxon>
        <taxon>Burkholderiales</taxon>
        <taxon>Alcaligenaceae</taxon>
        <taxon>Zwartia</taxon>
    </lineage>
</organism>
<dbReference type="Proteomes" id="UP000739565">
    <property type="component" value="Unassembled WGS sequence"/>
</dbReference>
<dbReference type="InterPro" id="IPR010982">
    <property type="entry name" value="Lambda_DNA-bd_dom_sf"/>
</dbReference>